<dbReference type="PANTHER" id="PTHR32018:SF54">
    <property type="entry name" value="RHAMNOGALACTURONATE LYASE B ISOFORM X1-RELATED"/>
    <property type="match status" value="1"/>
</dbReference>
<evidence type="ECO:0000313" key="4">
    <source>
        <dbReference type="EMBL" id="MPA59880.1"/>
    </source>
</evidence>
<reference evidence="4" key="1">
    <citation type="submission" date="2019-08" db="EMBL/GenBank/DDBJ databases">
        <title>Reference gene set and small RNA set construction with multiple tissues from Davidia involucrata Baill.</title>
        <authorList>
            <person name="Yang H."/>
            <person name="Zhou C."/>
            <person name="Li G."/>
            <person name="Wang J."/>
            <person name="Gao P."/>
            <person name="Wang M."/>
            <person name="Wang R."/>
            <person name="Zhao Y."/>
        </authorList>
    </citation>
    <scope>NUCLEOTIDE SEQUENCE</scope>
    <source>
        <tissue evidence="4">Mixed with DoveR01_LX</tissue>
    </source>
</reference>
<name>A0A5B7AT10_DAVIN</name>
<dbReference type="CDD" id="cd10317">
    <property type="entry name" value="RGL4_C"/>
    <property type="match status" value="1"/>
</dbReference>
<dbReference type="Pfam" id="PF06045">
    <property type="entry name" value="Rhamnogal_lyase"/>
    <property type="match status" value="1"/>
</dbReference>
<evidence type="ECO:0000259" key="3">
    <source>
        <dbReference type="Pfam" id="PF14686"/>
    </source>
</evidence>
<accession>A0A5B7AT10</accession>
<dbReference type="InterPro" id="IPR029411">
    <property type="entry name" value="RG-lyase_III"/>
</dbReference>
<dbReference type="InterPro" id="IPR029413">
    <property type="entry name" value="RG-lyase_II"/>
</dbReference>
<evidence type="ECO:0000256" key="1">
    <source>
        <dbReference type="ARBA" id="ARBA00022729"/>
    </source>
</evidence>
<dbReference type="InterPro" id="IPR013784">
    <property type="entry name" value="Carb-bd-like_fold"/>
</dbReference>
<dbReference type="AlphaFoldDB" id="A0A5B7AT10"/>
<dbReference type="Pfam" id="PF14683">
    <property type="entry name" value="CBM-like"/>
    <property type="match status" value="1"/>
</dbReference>
<dbReference type="SUPFAM" id="SSF49452">
    <property type="entry name" value="Starch-binding domain-like"/>
    <property type="match status" value="1"/>
</dbReference>
<dbReference type="Gene3D" id="2.70.98.10">
    <property type="match status" value="1"/>
</dbReference>
<keyword evidence="4" id="KW-0456">Lyase</keyword>
<dbReference type="InterPro" id="IPR014718">
    <property type="entry name" value="GH-type_carb-bd"/>
</dbReference>
<dbReference type="SUPFAM" id="SSF49785">
    <property type="entry name" value="Galactose-binding domain-like"/>
    <property type="match status" value="1"/>
</dbReference>
<dbReference type="InterPro" id="IPR010325">
    <property type="entry name" value="Rhamnogal_lyase"/>
</dbReference>
<dbReference type="Gene3D" id="2.60.40.1120">
    <property type="entry name" value="Carboxypeptidase-like, regulatory domain"/>
    <property type="match status" value="1"/>
</dbReference>
<feature type="domain" description="Rhamnogalacturonan lyase" evidence="3">
    <location>
        <begin position="357"/>
        <end position="429"/>
    </location>
</feature>
<dbReference type="Gene3D" id="2.60.120.260">
    <property type="entry name" value="Galactose-binding domain-like"/>
    <property type="match status" value="1"/>
</dbReference>
<sequence>MSAIGVQLHIQDDQVVIDNGILQLTLSNPGGIITGIQYNGIDNLLELHNPELNGGFWDLNWSEPGSTKTRGKFDTIEGTSFKVIVENEEKVELSFTRTWDPSHQGEHAPLKIDKRFIVLRDSSGFYSYAIFEHLKGMPAFNLNTARIAFMLSKDKFHYMAIADNRQRFMPRPEDRLPDRGQELAYPEAVLLVNPLEPEFKGEVDDKYQYSCDNKDNQVHGWICFDPPVGFWQIKPSNEFRTGGPLKQDLTSHVNPTTLAIFVTPHYAGEDLVVKFGPDEVWKKVFGPVFIYLNSVSDKNNALSLWENAKEQMNIEDQSWPYSFPASEDFPPSDQRGTVSGRLLVQDRCINEEYLPANGAYVGLAPPGDVGSWQRECKGYQFWTTADEEGYFTINNIRAGDYNLYAWVPGFIGDYRYDFAITITSGCDIDMGDLVYEPPRDGPTLWEIGIPDRSAAEFYIPDPNPMYINKLYVNHPDRFRQYGLWERYADLYPDKDLVYTVGVSDYKKDWFFAQVTRKIDDKTYKGTTWQIKFKLDYVDQTETYKLRLALASAHQSELQVRINDPEANPPLFSSGVFGGDNAIARHGIHGIYWLYNVDIPGTQLMQQDNTIFLTQTRNTSPFQGIMYDYIRMEAPPFSFSSKKP</sequence>
<dbReference type="InterPro" id="IPR008979">
    <property type="entry name" value="Galactose-bd-like_sf"/>
</dbReference>
<evidence type="ECO:0000259" key="2">
    <source>
        <dbReference type="Pfam" id="PF14683"/>
    </source>
</evidence>
<organism evidence="4">
    <name type="scientific">Davidia involucrata</name>
    <name type="common">Dove tree</name>
    <dbReference type="NCBI Taxonomy" id="16924"/>
    <lineage>
        <taxon>Eukaryota</taxon>
        <taxon>Viridiplantae</taxon>
        <taxon>Streptophyta</taxon>
        <taxon>Embryophyta</taxon>
        <taxon>Tracheophyta</taxon>
        <taxon>Spermatophyta</taxon>
        <taxon>Magnoliopsida</taxon>
        <taxon>eudicotyledons</taxon>
        <taxon>Gunneridae</taxon>
        <taxon>Pentapetalae</taxon>
        <taxon>asterids</taxon>
        <taxon>Cornales</taxon>
        <taxon>Nyssaceae</taxon>
        <taxon>Davidia</taxon>
    </lineage>
</organism>
<dbReference type="FunFam" id="2.60.40.1120:FF:000033">
    <property type="entry name" value="Rhamnogalacturonate lyase B"/>
    <property type="match status" value="1"/>
</dbReference>
<dbReference type="CDD" id="cd10316">
    <property type="entry name" value="RGL4_M"/>
    <property type="match status" value="1"/>
</dbReference>
<feature type="domain" description="Rhamnogalacturonan lyase" evidence="2">
    <location>
        <begin position="443"/>
        <end position="631"/>
    </location>
</feature>
<dbReference type="EC" id="4.2.2.23" evidence="4"/>
<dbReference type="EMBL" id="GHES01029321">
    <property type="protein sequence ID" value="MPA59880.1"/>
    <property type="molecule type" value="Transcribed_RNA"/>
</dbReference>
<dbReference type="CDD" id="cd10320">
    <property type="entry name" value="RGL4_N"/>
    <property type="match status" value="1"/>
</dbReference>
<dbReference type="Pfam" id="PF14686">
    <property type="entry name" value="fn3_3"/>
    <property type="match status" value="1"/>
</dbReference>
<dbReference type="GO" id="GO:0102210">
    <property type="term" value="F:rhamnogalacturonan endolyase activity"/>
    <property type="evidence" value="ECO:0007669"/>
    <property type="project" value="UniProtKB-EC"/>
</dbReference>
<dbReference type="InterPro" id="IPR051850">
    <property type="entry name" value="Polysacch_Lyase_4"/>
</dbReference>
<dbReference type="PANTHER" id="PTHR32018">
    <property type="entry name" value="RHAMNOGALACTURONATE LYASE FAMILY PROTEIN"/>
    <property type="match status" value="1"/>
</dbReference>
<dbReference type="GO" id="GO:0030246">
    <property type="term" value="F:carbohydrate binding"/>
    <property type="evidence" value="ECO:0007669"/>
    <property type="project" value="InterPro"/>
</dbReference>
<proteinExistence type="predicted"/>
<keyword evidence="1" id="KW-0732">Signal</keyword>
<protein>
    <submittedName>
        <fullName evidence="4">Putative rhamnogalacturonate lyase B isoform X1</fullName>
        <ecNumber evidence="4">4.2.2.23</ecNumber>
    </submittedName>
</protein>
<gene>
    <name evidence="4" type="ORF">Din_029321</name>
</gene>